<comment type="similarity">
    <text evidence="2 4">Belongs to the glucose-6-phosphate 1-epimerase family.</text>
</comment>
<gene>
    <name evidence="6" type="ORF">UF78_20920</name>
</gene>
<evidence type="ECO:0000256" key="2">
    <source>
        <dbReference type="ARBA" id="ARBA00005866"/>
    </source>
</evidence>
<protein>
    <recommendedName>
        <fullName evidence="4">Putative glucose-6-phosphate 1-epimerase</fullName>
        <ecNumber evidence="4">5.1.3.15</ecNumber>
    </recommendedName>
</protein>
<evidence type="ECO:0000256" key="3">
    <source>
        <dbReference type="ARBA" id="ARBA00023235"/>
    </source>
</evidence>
<dbReference type="Gene3D" id="2.70.98.10">
    <property type="match status" value="1"/>
</dbReference>
<reference evidence="6 7" key="1">
    <citation type="submission" date="2015-02" db="EMBL/GenBank/DDBJ databases">
        <title>Draft genome sequence of Pseudomonas stutzeri NT0128 isolated from wheat (Triticum turgidum) rhizosphere.</title>
        <authorList>
            <person name="Tovi N."/>
            <person name="Frenk S."/>
            <person name="Hadar Y."/>
            <person name="Minz D."/>
        </authorList>
    </citation>
    <scope>NUCLEOTIDE SEQUENCE [LARGE SCALE GENOMIC DNA]</scope>
    <source>
        <strain evidence="6 7">NT0128</strain>
    </source>
</reference>
<accession>A0A0D9AF01</accession>
<dbReference type="PANTHER" id="PTHR11122">
    <property type="entry name" value="APOSPORY-ASSOCIATED PROTEIN C-RELATED"/>
    <property type="match status" value="1"/>
</dbReference>
<dbReference type="PATRIC" id="fig|316.101.peg.3031"/>
<dbReference type="EC" id="5.1.3.15" evidence="4"/>
<dbReference type="GO" id="GO:0030246">
    <property type="term" value="F:carbohydrate binding"/>
    <property type="evidence" value="ECO:0007669"/>
    <property type="project" value="UniProtKB-UniRule"/>
</dbReference>
<organism evidence="6 7">
    <name type="scientific">Stutzerimonas stutzeri</name>
    <name type="common">Pseudomonas stutzeri</name>
    <dbReference type="NCBI Taxonomy" id="316"/>
    <lineage>
        <taxon>Bacteria</taxon>
        <taxon>Pseudomonadati</taxon>
        <taxon>Pseudomonadota</taxon>
        <taxon>Gammaproteobacteria</taxon>
        <taxon>Pseudomonadales</taxon>
        <taxon>Pseudomonadaceae</taxon>
        <taxon>Stutzerimonas</taxon>
    </lineage>
</organism>
<evidence type="ECO:0000256" key="5">
    <source>
        <dbReference type="PIRSR" id="PIRSR016020-1"/>
    </source>
</evidence>
<dbReference type="Proteomes" id="UP000032487">
    <property type="component" value="Unassembled WGS sequence"/>
</dbReference>
<dbReference type="InterPro" id="IPR011013">
    <property type="entry name" value="Gal_mutarotase_sf_dom"/>
</dbReference>
<dbReference type="RefSeq" id="WP_045164129.1">
    <property type="nucleotide sequence ID" value="NZ_JYHV01000037.1"/>
</dbReference>
<dbReference type="InterPro" id="IPR025532">
    <property type="entry name" value="G6P_1-epimerase"/>
</dbReference>
<dbReference type="Pfam" id="PF01263">
    <property type="entry name" value="Aldose_epim"/>
    <property type="match status" value="1"/>
</dbReference>
<evidence type="ECO:0000256" key="1">
    <source>
        <dbReference type="ARBA" id="ARBA00001096"/>
    </source>
</evidence>
<dbReference type="AlphaFoldDB" id="A0A0D9AF01"/>
<evidence type="ECO:0000313" key="6">
    <source>
        <dbReference type="EMBL" id="KJH79618.1"/>
    </source>
</evidence>
<proteinExistence type="inferred from homology"/>
<dbReference type="GO" id="GO:0005975">
    <property type="term" value="P:carbohydrate metabolic process"/>
    <property type="evidence" value="ECO:0007669"/>
    <property type="project" value="InterPro"/>
</dbReference>
<dbReference type="PANTHER" id="PTHR11122:SF13">
    <property type="entry name" value="GLUCOSE-6-PHOSPHATE 1-EPIMERASE"/>
    <property type="match status" value="1"/>
</dbReference>
<keyword evidence="3 4" id="KW-0413">Isomerase</keyword>
<feature type="active site" evidence="5">
    <location>
        <position position="167"/>
    </location>
</feature>
<dbReference type="OrthoDB" id="9790727at2"/>
<dbReference type="SUPFAM" id="SSF74650">
    <property type="entry name" value="Galactose mutarotase-like"/>
    <property type="match status" value="1"/>
</dbReference>
<comment type="catalytic activity">
    <reaction evidence="1">
        <text>alpha-D-glucose 6-phosphate = beta-D-glucose 6-phosphate</text>
        <dbReference type="Rhea" id="RHEA:16249"/>
        <dbReference type="ChEBI" id="CHEBI:58225"/>
        <dbReference type="ChEBI" id="CHEBI:58247"/>
        <dbReference type="EC" id="5.1.3.15"/>
    </reaction>
</comment>
<sequence>MPADIQRIEMDQLPCWRIRNGAAELIVAEQGAQVLCYRQGDASPVIWLSEEASFERGQAVRGGIPVCWPWFGDLIRNPQPIQDAYRGSQPAPAHGLVRNIDWLLKDSCSDADGATLEFACNEAGSLPGWPHAVDLKLQIRLDHKGLHLTLTSHNRGQAEIALSQAMHSYFTISDIHQVSVEGLDGCPYIETLDAWQQRQQQGDLAFDGETDRIYLELPPTLCLRDPGLNRRIILKTRGSRSAVLWNPWVAKAQRLSQFADDAWQRMLCIETANVLDDMVRLAPGATHSLSVSIDVETL</sequence>
<dbReference type="PIRSF" id="PIRSF016020">
    <property type="entry name" value="PHexose_mutarotase"/>
    <property type="match status" value="1"/>
</dbReference>
<dbReference type="CDD" id="cd09020">
    <property type="entry name" value="D-hex-6-P-epi_like"/>
    <property type="match status" value="1"/>
</dbReference>
<dbReference type="GO" id="GO:0047938">
    <property type="term" value="F:glucose-6-phosphate 1-epimerase activity"/>
    <property type="evidence" value="ECO:0007669"/>
    <property type="project" value="UniProtKB-UniRule"/>
</dbReference>
<dbReference type="InterPro" id="IPR014718">
    <property type="entry name" value="GH-type_carb-bd"/>
</dbReference>
<evidence type="ECO:0000313" key="7">
    <source>
        <dbReference type="Proteomes" id="UP000032487"/>
    </source>
</evidence>
<comment type="caution">
    <text evidence="6">The sequence shown here is derived from an EMBL/GenBank/DDBJ whole genome shotgun (WGS) entry which is preliminary data.</text>
</comment>
<evidence type="ECO:0000256" key="4">
    <source>
        <dbReference type="PIRNR" id="PIRNR016020"/>
    </source>
</evidence>
<name>A0A0D9AF01_STUST</name>
<feature type="active site" evidence="5">
    <location>
        <position position="270"/>
    </location>
</feature>
<dbReference type="EMBL" id="JYHV01000037">
    <property type="protein sequence ID" value="KJH79618.1"/>
    <property type="molecule type" value="Genomic_DNA"/>
</dbReference>
<dbReference type="InterPro" id="IPR008183">
    <property type="entry name" value="Aldose_1/G6P_1-epimerase"/>
</dbReference>